<accession>A0A432GC93</accession>
<organism evidence="1 2">
    <name type="scientific">SAR324 cluster bacterium</name>
    <dbReference type="NCBI Taxonomy" id="2024889"/>
    <lineage>
        <taxon>Bacteria</taxon>
        <taxon>Deltaproteobacteria</taxon>
        <taxon>SAR324 cluster</taxon>
    </lineage>
</organism>
<dbReference type="Proteomes" id="UP000286732">
    <property type="component" value="Unassembled WGS sequence"/>
</dbReference>
<dbReference type="EMBL" id="QNZM01000109">
    <property type="protein sequence ID" value="RTZ81407.1"/>
    <property type="molecule type" value="Genomic_DNA"/>
</dbReference>
<gene>
    <name evidence="1" type="ORF">DSY98_02765</name>
</gene>
<sequence>MNDTILGLFADSSKLIEKIADVNQHFLKYVPIVFKRRHFMKLNLFLQCTIQGGFNRNYTHVIDAVNERKLNSRTALIWH</sequence>
<proteinExistence type="predicted"/>
<protein>
    <submittedName>
        <fullName evidence="1">Uncharacterized protein</fullName>
    </submittedName>
</protein>
<comment type="caution">
    <text evidence="1">The sequence shown here is derived from an EMBL/GenBank/DDBJ whole genome shotgun (WGS) entry which is preliminary data.</text>
</comment>
<name>A0A432GC93_9DELT</name>
<reference evidence="1 2" key="1">
    <citation type="submission" date="2018-06" db="EMBL/GenBank/DDBJ databases">
        <title>Combined omics and stable isotope probing to characterize newly discovered Mariana Back-Arc vent microbial communities.</title>
        <authorList>
            <person name="Trembath-Reichert E."/>
            <person name="Huber J.A."/>
        </authorList>
    </citation>
    <scope>NUCLEOTIDE SEQUENCE [LARGE SCALE GENOMIC DNA]</scope>
    <source>
        <strain evidence="1">MAG 63_2</strain>
    </source>
</reference>
<evidence type="ECO:0000313" key="2">
    <source>
        <dbReference type="Proteomes" id="UP000286732"/>
    </source>
</evidence>
<evidence type="ECO:0000313" key="1">
    <source>
        <dbReference type="EMBL" id="RTZ81407.1"/>
    </source>
</evidence>
<dbReference type="AlphaFoldDB" id="A0A432GC93"/>